<proteinExistence type="predicted"/>
<reference evidence="1" key="1">
    <citation type="submission" date="2023-03" db="UniProtKB">
        <authorList>
            <consortium name="EnsemblPlants"/>
        </authorList>
    </citation>
    <scope>IDENTIFICATION</scope>
</reference>
<dbReference type="EnsemblPlants" id="MELO3C029021.2.1">
    <property type="protein sequence ID" value="MELO3C029021.2.1"/>
    <property type="gene ID" value="MELO3C029021.2"/>
</dbReference>
<accession>A0A9I9E5D4</accession>
<evidence type="ECO:0000313" key="1">
    <source>
        <dbReference type="EnsemblPlants" id="MELO3C029021.2.1"/>
    </source>
</evidence>
<sequence>MPSMPSDLRNLLQTRVGTTTSVDPLFFGLRTGLWDSFNEENKELVLFCFSKLCKGVKG</sequence>
<protein>
    <submittedName>
        <fullName evidence="1">Uncharacterized protein</fullName>
    </submittedName>
</protein>
<name>A0A9I9E5D4_CUCME</name>
<dbReference type="Gramene" id="MELO3C029021.2.1">
    <property type="protein sequence ID" value="MELO3C029021.2.1"/>
    <property type="gene ID" value="MELO3C029021.2"/>
</dbReference>
<organism evidence="1">
    <name type="scientific">Cucumis melo</name>
    <name type="common">Muskmelon</name>
    <dbReference type="NCBI Taxonomy" id="3656"/>
    <lineage>
        <taxon>Eukaryota</taxon>
        <taxon>Viridiplantae</taxon>
        <taxon>Streptophyta</taxon>
        <taxon>Embryophyta</taxon>
        <taxon>Tracheophyta</taxon>
        <taxon>Spermatophyta</taxon>
        <taxon>Magnoliopsida</taxon>
        <taxon>eudicotyledons</taxon>
        <taxon>Gunneridae</taxon>
        <taxon>Pentapetalae</taxon>
        <taxon>rosids</taxon>
        <taxon>fabids</taxon>
        <taxon>Cucurbitales</taxon>
        <taxon>Cucurbitaceae</taxon>
        <taxon>Benincaseae</taxon>
        <taxon>Cucumis</taxon>
    </lineage>
</organism>
<dbReference type="AlphaFoldDB" id="A0A9I9E5D4"/>